<dbReference type="RefSeq" id="WP_013498317.1">
    <property type="nucleotide sequence ID" value="NC_014833.1"/>
</dbReference>
<dbReference type="PANTHER" id="PTHR37825:SF1">
    <property type="entry name" value="TRNA(MET) CYTIDINE ACETATE LIGASE"/>
    <property type="match status" value="1"/>
</dbReference>
<dbReference type="HAMAP" id="MF_01539">
    <property type="entry name" value="TmcAL"/>
    <property type="match status" value="1"/>
</dbReference>
<organism evidence="3 4">
    <name type="scientific">Ruminococcus albus (strain ATCC 27210 / DSM 20455 / JCM 14654 / NCDO 2250 / 7)</name>
    <dbReference type="NCBI Taxonomy" id="697329"/>
    <lineage>
        <taxon>Bacteria</taxon>
        <taxon>Bacillati</taxon>
        <taxon>Bacillota</taxon>
        <taxon>Clostridia</taxon>
        <taxon>Eubacteriales</taxon>
        <taxon>Oscillospiraceae</taxon>
        <taxon>Ruminococcus</taxon>
    </lineage>
</organism>
<dbReference type="GO" id="GO:0006400">
    <property type="term" value="P:tRNA modification"/>
    <property type="evidence" value="ECO:0007669"/>
    <property type="project" value="UniProtKB-UniRule"/>
</dbReference>
<dbReference type="Proteomes" id="UP000006919">
    <property type="component" value="Chromosome"/>
</dbReference>
<protein>
    <recommendedName>
        <fullName evidence="2">tRNA(Met) cytidine acetate ligase</fullName>
        <ecNumber evidence="2">6.3.4.-</ecNumber>
    </recommendedName>
</protein>
<dbReference type="InterPro" id="IPR014729">
    <property type="entry name" value="Rossmann-like_a/b/a_fold"/>
</dbReference>
<keyword evidence="2" id="KW-0694">RNA-binding</keyword>
<dbReference type="Pfam" id="PF05636">
    <property type="entry name" value="HIGH_NTase1"/>
    <property type="match status" value="1"/>
</dbReference>
<dbReference type="PANTHER" id="PTHR37825">
    <property type="entry name" value="TRNA(MET) CYTIDINE ACETATE LIGASE"/>
    <property type="match status" value="1"/>
</dbReference>
<dbReference type="InterPro" id="IPR008513">
    <property type="entry name" value="tRNA(Met)_cyd_acetate_ligase"/>
</dbReference>
<comment type="function">
    <text evidence="2">Catalyzes the formation of N(4)-acetylcytidine (ac(4)C) at the wobble position of elongator tRNA(Met), using acetate and ATP as substrates. First activates an acetate ion to form acetyladenylate (Ac-AMP) and then transfers the acetyl group to tRNA to form ac(4)C34.</text>
</comment>
<dbReference type="eggNOG" id="COG1323">
    <property type="taxonomic scope" value="Bacteria"/>
</dbReference>
<comment type="similarity">
    <text evidence="2">Belongs to the TmcAL family.</text>
</comment>
<feature type="binding site" evidence="2">
    <location>
        <position position="184"/>
    </location>
    <ligand>
        <name>ATP</name>
        <dbReference type="ChEBI" id="CHEBI:30616"/>
    </ligand>
</feature>
<dbReference type="EC" id="6.3.4.-" evidence="2"/>
<evidence type="ECO:0000313" key="3">
    <source>
        <dbReference type="EMBL" id="ADU22152.1"/>
    </source>
</evidence>
<comment type="caution">
    <text evidence="2">Lacks conserved residue(s) required for the propagation of feature annotation.</text>
</comment>
<feature type="binding site" evidence="2">
    <location>
        <begin position="7"/>
        <end position="20"/>
    </location>
    <ligand>
        <name>ATP</name>
        <dbReference type="ChEBI" id="CHEBI:30616"/>
    </ligand>
</feature>
<comment type="subcellular location">
    <subcellularLocation>
        <location evidence="2">Cytoplasm</location>
    </subcellularLocation>
</comment>
<dbReference type="GO" id="GO:0005524">
    <property type="term" value="F:ATP binding"/>
    <property type="evidence" value="ECO:0007669"/>
    <property type="project" value="UniProtKB-KW"/>
</dbReference>
<gene>
    <name evidence="2" type="primary">tmcAL</name>
    <name evidence="3" type="ordered locus">Rumal_1652</name>
</gene>
<dbReference type="GO" id="GO:0005737">
    <property type="term" value="C:cytoplasm"/>
    <property type="evidence" value="ECO:0007669"/>
    <property type="project" value="UniProtKB-SubCell"/>
</dbReference>
<evidence type="ECO:0000256" key="2">
    <source>
        <dbReference type="HAMAP-Rule" id="MF_01539"/>
    </source>
</evidence>
<keyword evidence="2" id="KW-0547">Nucleotide-binding</keyword>
<sequence>MKIAGVIAEYNPFHNGHKYHLEETRRSGATHIVVIMSGAAVQRGEAAIADKYFRAKTAVENGADLVIELPCPYSCSSAERFASGAVQILAGFGEDGVSMLSFGCEDADISLLNRAAEISCELEDSERVKELLENGVPYPAAVASASGIPDIKAVFDRPNNMLAIEYIKALKKYAPWITPTAVGRKGVSHDSDEVCEGIASASFIRQLIKAGTDYSAYVPKMMDSEPFLMEYADKSLLLKIMTSPVSDIQRLPDMSTHLARRFVNTRGAKCELIHSVSDLAEQFKHKAITLARVRRMIMYLALGVTSHDFFDVPYGRILALNDKGREIFSACRGMTMKYSTSLAELEKLSPRAARISELERNAAAFQQMCVSGRPEFVSEYTRKIVLTT</sequence>
<keyword evidence="2" id="KW-0963">Cytoplasm</keyword>
<comment type="catalytic activity">
    <reaction evidence="2">
        <text>cytidine(34) in elongator tRNA(Met) + acetate + ATP = N(4)-acetylcytidine(34) in elongator tRNA(Met) + AMP + diphosphate</text>
        <dbReference type="Rhea" id="RHEA:58144"/>
        <dbReference type="Rhea" id="RHEA-COMP:10693"/>
        <dbReference type="Rhea" id="RHEA-COMP:10694"/>
        <dbReference type="ChEBI" id="CHEBI:30089"/>
        <dbReference type="ChEBI" id="CHEBI:30616"/>
        <dbReference type="ChEBI" id="CHEBI:33019"/>
        <dbReference type="ChEBI" id="CHEBI:74900"/>
        <dbReference type="ChEBI" id="CHEBI:82748"/>
        <dbReference type="ChEBI" id="CHEBI:456215"/>
    </reaction>
</comment>
<dbReference type="OrthoDB" id="9769796at2"/>
<dbReference type="AlphaFoldDB" id="E6UI91"/>
<dbReference type="Gene3D" id="3.40.50.620">
    <property type="entry name" value="HUPs"/>
    <property type="match status" value="1"/>
</dbReference>
<proteinExistence type="inferred from homology"/>
<name>E6UI91_RUMA7</name>
<accession>E6UI91</accession>
<dbReference type="STRING" id="697329.Rumal_1652"/>
<dbReference type="KEGG" id="ral:Rumal_1652"/>
<keyword evidence="2" id="KW-0820">tRNA-binding</keyword>
<feature type="binding site" evidence="2">
    <location>
        <position position="159"/>
    </location>
    <ligand>
        <name>ATP</name>
        <dbReference type="ChEBI" id="CHEBI:30616"/>
    </ligand>
</feature>
<keyword evidence="1 2" id="KW-0819">tRNA processing</keyword>
<dbReference type="HOGENOM" id="CLU_038915_0_1_9"/>
<dbReference type="EMBL" id="CP002403">
    <property type="protein sequence ID" value="ADU22152.1"/>
    <property type="molecule type" value="Genomic_DNA"/>
</dbReference>
<keyword evidence="2" id="KW-0067">ATP-binding</keyword>
<dbReference type="GO" id="GO:0016879">
    <property type="term" value="F:ligase activity, forming carbon-nitrogen bonds"/>
    <property type="evidence" value="ECO:0007669"/>
    <property type="project" value="UniProtKB-UniRule"/>
</dbReference>
<reference evidence="3 4" key="1">
    <citation type="journal article" date="2011" name="J. Bacteriol.">
        <title>Complete genome of the cellulolytic ruminal bacterium Ruminococcus albus 7.</title>
        <authorList>
            <person name="Suen G."/>
            <person name="Stevenson D.M."/>
            <person name="Bruce D.C."/>
            <person name="Chertkov O."/>
            <person name="Copeland A."/>
            <person name="Cheng J.F."/>
            <person name="Detter C."/>
            <person name="Detter J.C."/>
            <person name="Goodwin L.A."/>
            <person name="Han C.S."/>
            <person name="Hauser L.J."/>
            <person name="Ivanova N.N."/>
            <person name="Kyrpides N.C."/>
            <person name="Land M.L."/>
            <person name="Lapidus A."/>
            <person name="Lucas S."/>
            <person name="Ovchinnikova G."/>
            <person name="Pitluck S."/>
            <person name="Tapia R."/>
            <person name="Woyke T."/>
            <person name="Boyum J."/>
            <person name="Mead D."/>
            <person name="Weimer P.J."/>
        </authorList>
    </citation>
    <scope>NUCLEOTIDE SEQUENCE [LARGE SCALE GENOMIC DNA]</scope>
    <source>
        <strain evidence="4">ATCC 27210 / DSM 20455 / JCM 14654 / NCDO 2250 / 7</strain>
    </source>
</reference>
<dbReference type="GO" id="GO:0000049">
    <property type="term" value="F:tRNA binding"/>
    <property type="evidence" value="ECO:0007669"/>
    <property type="project" value="UniProtKB-KW"/>
</dbReference>
<evidence type="ECO:0000313" key="4">
    <source>
        <dbReference type="Proteomes" id="UP000006919"/>
    </source>
</evidence>
<feature type="binding site" evidence="2">
    <location>
        <position position="103"/>
    </location>
    <ligand>
        <name>ATP</name>
        <dbReference type="ChEBI" id="CHEBI:30616"/>
    </ligand>
</feature>
<keyword evidence="2" id="KW-0436">Ligase</keyword>
<dbReference type="SUPFAM" id="SSF52374">
    <property type="entry name" value="Nucleotidylyl transferase"/>
    <property type="match status" value="1"/>
</dbReference>
<evidence type="ECO:0000256" key="1">
    <source>
        <dbReference type="ARBA" id="ARBA00022694"/>
    </source>
</evidence>